<keyword evidence="3" id="KW-1185">Reference proteome</keyword>
<dbReference type="SUPFAM" id="SSF47413">
    <property type="entry name" value="lambda repressor-like DNA-binding domains"/>
    <property type="match status" value="1"/>
</dbReference>
<dbReference type="Pfam" id="PF01381">
    <property type="entry name" value="HTH_3"/>
    <property type="match status" value="1"/>
</dbReference>
<dbReference type="RefSeq" id="WP_143012324.1">
    <property type="nucleotide sequence ID" value="NZ_FNHS01000023.1"/>
</dbReference>
<evidence type="ECO:0000313" key="2">
    <source>
        <dbReference type="EMBL" id="SDO44822.1"/>
    </source>
</evidence>
<evidence type="ECO:0000259" key="1">
    <source>
        <dbReference type="Pfam" id="PF01381"/>
    </source>
</evidence>
<dbReference type="OrthoDB" id="9945885at2"/>
<dbReference type="AlphaFoldDB" id="A0A1H0JMS1"/>
<dbReference type="InterPro" id="IPR010982">
    <property type="entry name" value="Lambda_DNA-bd_dom_sf"/>
</dbReference>
<reference evidence="3" key="1">
    <citation type="submission" date="2016-10" db="EMBL/GenBank/DDBJ databases">
        <authorList>
            <person name="Varghese N."/>
            <person name="Submissions S."/>
        </authorList>
    </citation>
    <scope>NUCLEOTIDE SEQUENCE [LARGE SCALE GENOMIC DNA]</scope>
    <source>
        <strain evidence="3">BL47</strain>
    </source>
</reference>
<proteinExistence type="predicted"/>
<dbReference type="EMBL" id="FNHS01000023">
    <property type="protein sequence ID" value="SDO44822.1"/>
    <property type="molecule type" value="Genomic_DNA"/>
</dbReference>
<gene>
    <name evidence="2" type="ORF">SAMN05216360_12318</name>
</gene>
<protein>
    <recommendedName>
        <fullName evidence="1">HTH cro/C1-type domain-containing protein</fullName>
    </recommendedName>
</protein>
<organism evidence="2 3">
    <name type="scientific">Methylobacterium phyllostachyos</name>
    <dbReference type="NCBI Taxonomy" id="582672"/>
    <lineage>
        <taxon>Bacteria</taxon>
        <taxon>Pseudomonadati</taxon>
        <taxon>Pseudomonadota</taxon>
        <taxon>Alphaproteobacteria</taxon>
        <taxon>Hyphomicrobiales</taxon>
        <taxon>Methylobacteriaceae</taxon>
        <taxon>Methylobacterium</taxon>
    </lineage>
</organism>
<sequence length="60" mass="6501">MAVQAHAARIRSAFSIETLAALAQVDPETITALEKGDTIKDVAAWDRVLDVLGLRSDSHR</sequence>
<dbReference type="InterPro" id="IPR001387">
    <property type="entry name" value="Cro/C1-type_HTH"/>
</dbReference>
<dbReference type="GO" id="GO:0003677">
    <property type="term" value="F:DNA binding"/>
    <property type="evidence" value="ECO:0007669"/>
    <property type="project" value="InterPro"/>
</dbReference>
<evidence type="ECO:0000313" key="3">
    <source>
        <dbReference type="Proteomes" id="UP000198704"/>
    </source>
</evidence>
<dbReference type="Gene3D" id="1.10.260.40">
    <property type="entry name" value="lambda repressor-like DNA-binding domains"/>
    <property type="match status" value="1"/>
</dbReference>
<accession>A0A1H0JMS1</accession>
<name>A0A1H0JMS1_9HYPH</name>
<feature type="domain" description="HTH cro/C1-type" evidence="1">
    <location>
        <begin position="8"/>
        <end position="55"/>
    </location>
</feature>
<dbReference type="Proteomes" id="UP000198704">
    <property type="component" value="Unassembled WGS sequence"/>
</dbReference>